<keyword evidence="1" id="KW-0472">Membrane</keyword>
<keyword evidence="1" id="KW-0812">Transmembrane</keyword>
<dbReference type="PANTHER" id="PTHR45902">
    <property type="entry name" value="LATROPHILIN RECEPTOR-LIKE PROTEIN A"/>
    <property type="match status" value="1"/>
</dbReference>
<feature type="transmembrane region" description="Helical" evidence="1">
    <location>
        <begin position="594"/>
        <end position="613"/>
    </location>
</feature>
<dbReference type="HOGENOM" id="CLU_451520_0_0_1"/>
<proteinExistence type="predicted"/>
<reference evidence="2 3" key="1">
    <citation type="journal article" date="2013" name="Nature">
        <title>Insights into bilaterian evolution from three spiralian genomes.</title>
        <authorList>
            <person name="Simakov O."/>
            <person name="Marletaz F."/>
            <person name="Cho S.J."/>
            <person name="Edsinger-Gonzales E."/>
            <person name="Havlak P."/>
            <person name="Hellsten U."/>
            <person name="Kuo D.H."/>
            <person name="Larsson T."/>
            <person name="Lv J."/>
            <person name="Arendt D."/>
            <person name="Savage R."/>
            <person name="Osoegawa K."/>
            <person name="de Jong P."/>
            <person name="Grimwood J."/>
            <person name="Chapman J.A."/>
            <person name="Shapiro H."/>
            <person name="Aerts A."/>
            <person name="Otillar R.P."/>
            <person name="Terry A.Y."/>
            <person name="Boore J.L."/>
            <person name="Grigoriev I.V."/>
            <person name="Lindberg D.R."/>
            <person name="Seaver E.C."/>
            <person name="Weisblat D.A."/>
            <person name="Putnam N.H."/>
            <person name="Rokhsar D.S."/>
        </authorList>
    </citation>
    <scope>NUCLEOTIDE SEQUENCE [LARGE SCALE GENOMIC DNA]</scope>
</reference>
<evidence type="ECO:0000313" key="3">
    <source>
        <dbReference type="Proteomes" id="UP000030746"/>
    </source>
</evidence>
<dbReference type="RefSeq" id="XP_009049356.1">
    <property type="nucleotide sequence ID" value="XM_009051108.1"/>
</dbReference>
<dbReference type="GeneID" id="20237626"/>
<dbReference type="CTD" id="20237626"/>
<evidence type="ECO:0000313" key="2">
    <source>
        <dbReference type="EMBL" id="ESO99916.1"/>
    </source>
</evidence>
<organism evidence="2 3">
    <name type="scientific">Lottia gigantea</name>
    <name type="common">Giant owl limpet</name>
    <dbReference type="NCBI Taxonomy" id="225164"/>
    <lineage>
        <taxon>Eukaryota</taxon>
        <taxon>Metazoa</taxon>
        <taxon>Spiralia</taxon>
        <taxon>Lophotrochozoa</taxon>
        <taxon>Mollusca</taxon>
        <taxon>Gastropoda</taxon>
        <taxon>Patellogastropoda</taxon>
        <taxon>Lottioidea</taxon>
        <taxon>Lottiidae</taxon>
        <taxon>Lottia</taxon>
    </lineage>
</organism>
<dbReference type="OMA" id="CPKINIT"/>
<dbReference type="Proteomes" id="UP000030746">
    <property type="component" value="Unassembled WGS sequence"/>
</dbReference>
<evidence type="ECO:0000256" key="1">
    <source>
        <dbReference type="SAM" id="Phobius"/>
    </source>
</evidence>
<protein>
    <recommendedName>
        <fullName evidence="4">SMB domain-containing protein</fullName>
    </recommendedName>
</protein>
<keyword evidence="1" id="KW-1133">Transmembrane helix</keyword>
<dbReference type="OrthoDB" id="6146532at2759"/>
<evidence type="ECO:0008006" key="4">
    <source>
        <dbReference type="Google" id="ProtNLM"/>
    </source>
</evidence>
<name>V4B0Z7_LOTGI</name>
<keyword evidence="3" id="KW-1185">Reference proteome</keyword>
<dbReference type="AlphaFoldDB" id="V4B0Z7"/>
<dbReference type="EMBL" id="KB200869">
    <property type="protein sequence ID" value="ESO99916.1"/>
    <property type="molecule type" value="Genomic_DNA"/>
</dbReference>
<dbReference type="KEGG" id="lgi:LOTGIDRAFT_158074"/>
<gene>
    <name evidence="2" type="ORF">LOTGIDRAFT_158074</name>
</gene>
<dbReference type="PANTHER" id="PTHR45902:SF1">
    <property type="entry name" value="LATROPHILIN RECEPTOR-LIKE PROTEIN A"/>
    <property type="match status" value="1"/>
</dbReference>
<sequence>MEVLHIYFLVYTLLAVRFIYGSKLLIERNILINKTYKDAYLDFCKQSCIQRDLIPSPHCGKCYCDGTCYLYNDCCLDTRIMNNYPEDMIDISCTATTFPLLKKKTGINTEPCDPNIRDCPAYLYEEHAEAYKLKTSCPKSFSGSQEVVTRCENIDMEEQSTIHPVTDMNTQLSYRNVDCAKCNEANNIKKWEMLVICRGEIPAQFGNSVKELFHIFRTTEGCSIHFNPEELENQRVCDLDKTPIDSCNVTGLWKGDGLDLPSKCRENYPFENTVFDYSNVFCYLCNTQDLIYPEETTRIEDIAGVVNDELTDLQPVNYSVFDIYQNVCRPVLCPDGRQLVNGTCKSLFRRFNGYIYTICLKYKITVDRSQLDRYLLTDKFTNEFLVKIAKPVVATTDFFLMQDLKAILSMTPCVNGYLNATMAIGLHLSPSKSLESEDVIIRHIQDTIKMTVGSDDTAPFTILSVEQIPDCLEEDMTEQGADMSCLKYQSQRPPRVFVYHTSLSYLFSAKRVTVSNLLMCVQMVLERLEVDHDSDMGVITILANNKTLTSTEFQLEDAGYLICVEDYIENAKIVQTKGCTARSVSEYAESTSRVAGLGGSIFSCLLLYVMVFFTF</sequence>
<accession>V4B0Z7</accession>
<dbReference type="InterPro" id="IPR053231">
    <property type="entry name" value="GPCR_LN-TM7"/>
</dbReference>